<keyword evidence="6" id="KW-0769">Symport</keyword>
<feature type="transmembrane region" description="Helical" evidence="11">
    <location>
        <begin position="321"/>
        <end position="341"/>
    </location>
</feature>
<dbReference type="FunFam" id="1.20.1250.20:FF:000001">
    <property type="entry name" value="Dicarboxylate MFS transporter"/>
    <property type="match status" value="1"/>
</dbReference>
<dbReference type="SUPFAM" id="SSF103473">
    <property type="entry name" value="MFS general substrate transporter"/>
    <property type="match status" value="1"/>
</dbReference>
<keyword evidence="5 11" id="KW-0812">Transmembrane</keyword>
<feature type="domain" description="Major facilitator superfamily (MFS) profile" evidence="12">
    <location>
        <begin position="15"/>
        <end position="438"/>
    </location>
</feature>
<dbReference type="InterPro" id="IPR005828">
    <property type="entry name" value="MFS_sugar_transport-like"/>
</dbReference>
<dbReference type="PANTHER" id="PTHR43528:SF5">
    <property type="entry name" value="PROLINE_BETAINE TRANSPORTER"/>
    <property type="match status" value="1"/>
</dbReference>
<dbReference type="PROSITE" id="PS50850">
    <property type="entry name" value="MFS"/>
    <property type="match status" value="1"/>
</dbReference>
<gene>
    <name evidence="13" type="primary">kgtP</name>
    <name evidence="13" type="ORF">NN4_46480</name>
</gene>
<evidence type="ECO:0000256" key="2">
    <source>
        <dbReference type="ARBA" id="ARBA00008240"/>
    </source>
</evidence>
<evidence type="ECO:0000259" key="12">
    <source>
        <dbReference type="PROSITE" id="PS50850"/>
    </source>
</evidence>
<evidence type="ECO:0000256" key="5">
    <source>
        <dbReference type="ARBA" id="ARBA00022692"/>
    </source>
</evidence>
<keyword evidence="14" id="KW-1185">Reference proteome</keyword>
<evidence type="ECO:0000313" key="14">
    <source>
        <dbReference type="Proteomes" id="UP000321424"/>
    </source>
</evidence>
<proteinExistence type="inferred from homology"/>
<organism evidence="13 14">
    <name type="scientific">Nocardia ninae NBRC 108245</name>
    <dbReference type="NCBI Taxonomy" id="1210091"/>
    <lineage>
        <taxon>Bacteria</taxon>
        <taxon>Bacillati</taxon>
        <taxon>Actinomycetota</taxon>
        <taxon>Actinomycetes</taxon>
        <taxon>Mycobacteriales</taxon>
        <taxon>Nocardiaceae</taxon>
        <taxon>Nocardia</taxon>
    </lineage>
</organism>
<dbReference type="AlphaFoldDB" id="A0A511MHS9"/>
<evidence type="ECO:0000256" key="4">
    <source>
        <dbReference type="ARBA" id="ARBA00022475"/>
    </source>
</evidence>
<comment type="similarity">
    <text evidence="2">Belongs to the major facilitator superfamily. Metabolite:H+ Symporter (MHS) family (TC 2.A.1.6) family.</text>
</comment>
<dbReference type="InterPro" id="IPR036259">
    <property type="entry name" value="MFS_trans_sf"/>
</dbReference>
<feature type="transmembrane region" description="Helical" evidence="11">
    <location>
        <begin position="187"/>
        <end position="206"/>
    </location>
</feature>
<keyword evidence="7 11" id="KW-1133">Transmembrane helix</keyword>
<dbReference type="InterPro" id="IPR051084">
    <property type="entry name" value="H+-coupled_symporters"/>
</dbReference>
<feature type="transmembrane region" description="Helical" evidence="11">
    <location>
        <begin position="292"/>
        <end position="309"/>
    </location>
</feature>
<dbReference type="FunFam" id="1.20.1250.20:FF:000300">
    <property type="entry name" value="Dicarboxylate MFS transporter"/>
    <property type="match status" value="1"/>
</dbReference>
<dbReference type="Pfam" id="PF00083">
    <property type="entry name" value="Sugar_tr"/>
    <property type="match status" value="1"/>
</dbReference>
<dbReference type="GO" id="GO:0005886">
    <property type="term" value="C:plasma membrane"/>
    <property type="evidence" value="ECO:0007669"/>
    <property type="project" value="UniProtKB-SubCell"/>
</dbReference>
<feature type="transmembrane region" description="Helical" evidence="11">
    <location>
        <begin position="111"/>
        <end position="135"/>
    </location>
</feature>
<evidence type="ECO:0000256" key="9">
    <source>
        <dbReference type="ARBA" id="ARBA00037295"/>
    </source>
</evidence>
<evidence type="ECO:0000256" key="1">
    <source>
        <dbReference type="ARBA" id="ARBA00004651"/>
    </source>
</evidence>
<evidence type="ECO:0000256" key="11">
    <source>
        <dbReference type="SAM" id="Phobius"/>
    </source>
</evidence>
<dbReference type="InterPro" id="IPR005829">
    <property type="entry name" value="Sugar_transporter_CS"/>
</dbReference>
<dbReference type="RefSeq" id="WP_147134974.1">
    <property type="nucleotide sequence ID" value="NZ_BJXA01000032.1"/>
</dbReference>
<comment type="caution">
    <text evidence="13">The sequence shown here is derived from an EMBL/GenBank/DDBJ whole genome shotgun (WGS) entry which is preliminary data.</text>
</comment>
<dbReference type="OrthoDB" id="8953821at2"/>
<evidence type="ECO:0000256" key="3">
    <source>
        <dbReference type="ARBA" id="ARBA00022448"/>
    </source>
</evidence>
<dbReference type="CDD" id="cd17367">
    <property type="entry name" value="MFS_KgtP"/>
    <property type="match status" value="1"/>
</dbReference>
<dbReference type="PROSITE" id="PS00217">
    <property type="entry name" value="SUGAR_TRANSPORT_2"/>
    <property type="match status" value="1"/>
</dbReference>
<accession>A0A511MHS9</accession>
<dbReference type="Proteomes" id="UP000321424">
    <property type="component" value="Unassembled WGS sequence"/>
</dbReference>
<keyword evidence="8 11" id="KW-0472">Membrane</keyword>
<feature type="transmembrane region" description="Helical" evidence="11">
    <location>
        <begin position="54"/>
        <end position="75"/>
    </location>
</feature>
<dbReference type="EMBL" id="BJXA01000032">
    <property type="protein sequence ID" value="GEM40129.1"/>
    <property type="molecule type" value="Genomic_DNA"/>
</dbReference>
<sequence length="469" mass="50277">MTTTKPVGERRVVANVLRGSIGNLVEWYDWYVYAAFSIYFAKTFFPSGDPTAQLLSTAAVFAVGFLMRPLGGWLLGRYADKYGRRSALTLSVTVMASGSLLIAVTPGYQTIGIAAPVLLLLARLLQGLSVGGEYATSATYLSEVASAGKRGFYSSFQYVTLVAGQLVALGVQIILQQFLDKAQMYDWGWRIPFVIGAAAALIVMWLRRSMDESAQFEAAAAESVPLVNSVGDAVTASSTAPRGSLRMLMQYPRECLLVVGLTLGGTVAFYTYTTYMQKYMKLSVGIPEETGSWINFFALLAFVVLQPLAGALSDRIGRRKLLIFFGVAGTLLTVPIMTVLGQTKNPIGAWALMMGALVIVTGYTSINAIVKAELFPTKIRALGVGLPYALTVAIFGGTAETIALTLKKAGHESVYFWYVAGCIAISLLTYLFMRETSASSTIEAEQAAADAVTGTGVGTAEPERRLTTA</sequence>
<comment type="function">
    <text evidence="9">May be a proton symporter involved in the uptake of osmolytes such as proline and glycine betaine.</text>
</comment>
<feature type="transmembrane region" description="Helical" evidence="11">
    <location>
        <begin position="382"/>
        <end position="403"/>
    </location>
</feature>
<dbReference type="GO" id="GO:0015293">
    <property type="term" value="F:symporter activity"/>
    <property type="evidence" value="ECO:0007669"/>
    <property type="project" value="UniProtKB-KW"/>
</dbReference>
<evidence type="ECO:0000313" key="13">
    <source>
        <dbReference type="EMBL" id="GEM40129.1"/>
    </source>
</evidence>
<comment type="subcellular location">
    <subcellularLocation>
        <location evidence="1">Cell membrane</location>
        <topology evidence="1">Multi-pass membrane protein</topology>
    </subcellularLocation>
</comment>
<dbReference type="PANTHER" id="PTHR43528">
    <property type="entry name" value="ALPHA-KETOGLUTARATE PERMEASE"/>
    <property type="match status" value="1"/>
</dbReference>
<feature type="transmembrane region" description="Helical" evidence="11">
    <location>
        <begin position="415"/>
        <end position="433"/>
    </location>
</feature>
<name>A0A511MHS9_9NOCA</name>
<evidence type="ECO:0000256" key="7">
    <source>
        <dbReference type="ARBA" id="ARBA00022989"/>
    </source>
</evidence>
<evidence type="ECO:0000256" key="8">
    <source>
        <dbReference type="ARBA" id="ARBA00023136"/>
    </source>
</evidence>
<feature type="transmembrane region" description="Helical" evidence="11">
    <location>
        <begin position="255"/>
        <end position="272"/>
    </location>
</feature>
<keyword evidence="3" id="KW-0813">Transport</keyword>
<evidence type="ECO:0000256" key="6">
    <source>
        <dbReference type="ARBA" id="ARBA00022847"/>
    </source>
</evidence>
<evidence type="ECO:0000256" key="10">
    <source>
        <dbReference type="ARBA" id="ARBA00039918"/>
    </source>
</evidence>
<feature type="transmembrane region" description="Helical" evidence="11">
    <location>
        <begin position="156"/>
        <end position="175"/>
    </location>
</feature>
<dbReference type="Gene3D" id="1.20.1250.20">
    <property type="entry name" value="MFS general substrate transporter like domains"/>
    <property type="match status" value="2"/>
</dbReference>
<feature type="transmembrane region" description="Helical" evidence="11">
    <location>
        <begin position="87"/>
        <end position="105"/>
    </location>
</feature>
<dbReference type="PROSITE" id="PS00216">
    <property type="entry name" value="SUGAR_TRANSPORT_1"/>
    <property type="match status" value="2"/>
</dbReference>
<feature type="transmembrane region" description="Helical" evidence="11">
    <location>
        <begin position="347"/>
        <end position="370"/>
    </location>
</feature>
<protein>
    <recommendedName>
        <fullName evidence="10">Putative proline/betaine transporter</fullName>
    </recommendedName>
</protein>
<reference evidence="13 14" key="1">
    <citation type="submission" date="2019-07" db="EMBL/GenBank/DDBJ databases">
        <title>Whole genome shotgun sequence of Nocardia ninae NBRC 108245.</title>
        <authorList>
            <person name="Hosoyama A."/>
            <person name="Uohara A."/>
            <person name="Ohji S."/>
            <person name="Ichikawa N."/>
        </authorList>
    </citation>
    <scope>NUCLEOTIDE SEQUENCE [LARGE SCALE GENOMIC DNA]</scope>
    <source>
        <strain evidence="13 14">NBRC 108245</strain>
    </source>
</reference>
<dbReference type="InterPro" id="IPR020846">
    <property type="entry name" value="MFS_dom"/>
</dbReference>
<keyword evidence="4" id="KW-1003">Cell membrane</keyword>